<protein>
    <submittedName>
        <fullName evidence="7">DNA-binding transcriptional LysR family regulator</fullName>
    </submittedName>
</protein>
<dbReference type="Gene3D" id="1.10.10.10">
    <property type="entry name" value="Winged helix-like DNA-binding domain superfamily/Winged helix DNA-binding domain"/>
    <property type="match status" value="1"/>
</dbReference>
<evidence type="ECO:0000256" key="4">
    <source>
        <dbReference type="ARBA" id="ARBA00023159"/>
    </source>
</evidence>
<dbReference type="InterPro" id="IPR005119">
    <property type="entry name" value="LysR_subst-bd"/>
</dbReference>
<dbReference type="InterPro" id="IPR036388">
    <property type="entry name" value="WH-like_DNA-bd_sf"/>
</dbReference>
<evidence type="ECO:0000259" key="6">
    <source>
        <dbReference type="PROSITE" id="PS50931"/>
    </source>
</evidence>
<dbReference type="PANTHER" id="PTHR30293">
    <property type="entry name" value="TRANSCRIPTIONAL REGULATORY PROTEIN NAC-RELATED"/>
    <property type="match status" value="1"/>
</dbReference>
<dbReference type="EMBL" id="JAASQI010000003">
    <property type="protein sequence ID" value="NIJ57618.1"/>
    <property type="molecule type" value="Genomic_DNA"/>
</dbReference>
<gene>
    <name evidence="7" type="ORF">FHS82_001454</name>
</gene>
<keyword evidence="2" id="KW-0805">Transcription regulation</keyword>
<name>A0ABX0UXF3_9HYPH</name>
<evidence type="ECO:0000256" key="3">
    <source>
        <dbReference type="ARBA" id="ARBA00023125"/>
    </source>
</evidence>
<accession>A0ABX0UXF3</accession>
<dbReference type="Pfam" id="PF00126">
    <property type="entry name" value="HTH_1"/>
    <property type="match status" value="1"/>
</dbReference>
<comment type="similarity">
    <text evidence="1">Belongs to the LysR transcriptional regulatory family.</text>
</comment>
<dbReference type="InterPro" id="IPR000847">
    <property type="entry name" value="LysR_HTH_N"/>
</dbReference>
<keyword evidence="4" id="KW-0010">Activator</keyword>
<sequence>MDISQLVTLVHVAELGSISKAADRLNTVQPALSRQIRLLEQELGVLLFERHGRGMTITETGQDVLDHAVRVLAELDAMRRSVEEGRTSFRGMVRIGTTPTVAEIITVPLMQRIRQAHPNLNIRFSSAFSGYLLDWLKRGELDIVVTYDPPPAKSLRVTPVMMEQLYLVSSRPGLSPDRPVQFAKLADEQLVLPSPRHGLREIFDECARRAGIVYTHVVEADSFAAMTDLTCAGFGATMLPLASIHRMIREGRLFAAPLTDPTPERKLVVCYSADRPVSPAARYVGNTFIEIATELVNAGVWGGQMLAANKQI</sequence>
<keyword evidence="5" id="KW-0804">Transcription</keyword>
<dbReference type="Proteomes" id="UP001429580">
    <property type="component" value="Unassembled WGS sequence"/>
</dbReference>
<dbReference type="CDD" id="cd08433">
    <property type="entry name" value="PBP2_Nac"/>
    <property type="match status" value="1"/>
</dbReference>
<keyword evidence="8" id="KW-1185">Reference proteome</keyword>
<evidence type="ECO:0000313" key="8">
    <source>
        <dbReference type="Proteomes" id="UP001429580"/>
    </source>
</evidence>
<dbReference type="Gene3D" id="3.40.190.290">
    <property type="match status" value="1"/>
</dbReference>
<dbReference type="PROSITE" id="PS50931">
    <property type="entry name" value="HTH_LYSR"/>
    <property type="match status" value="1"/>
</dbReference>
<proteinExistence type="inferred from homology"/>
<dbReference type="SUPFAM" id="SSF53850">
    <property type="entry name" value="Periplasmic binding protein-like II"/>
    <property type="match status" value="1"/>
</dbReference>
<evidence type="ECO:0000313" key="7">
    <source>
        <dbReference type="EMBL" id="NIJ57618.1"/>
    </source>
</evidence>
<dbReference type="RefSeq" id="WP_166950419.1">
    <property type="nucleotide sequence ID" value="NZ_JAASQI010000003.1"/>
</dbReference>
<dbReference type="InterPro" id="IPR036390">
    <property type="entry name" value="WH_DNA-bd_sf"/>
</dbReference>
<comment type="caution">
    <text evidence="7">The sequence shown here is derived from an EMBL/GenBank/DDBJ whole genome shotgun (WGS) entry which is preliminary data.</text>
</comment>
<dbReference type="Pfam" id="PF03466">
    <property type="entry name" value="LysR_substrate"/>
    <property type="match status" value="1"/>
</dbReference>
<dbReference type="PANTHER" id="PTHR30293:SF0">
    <property type="entry name" value="NITROGEN ASSIMILATION REGULATORY PROTEIN NAC"/>
    <property type="match status" value="1"/>
</dbReference>
<evidence type="ECO:0000256" key="2">
    <source>
        <dbReference type="ARBA" id="ARBA00023015"/>
    </source>
</evidence>
<evidence type="ECO:0000256" key="5">
    <source>
        <dbReference type="ARBA" id="ARBA00023163"/>
    </source>
</evidence>
<feature type="domain" description="HTH lysR-type" evidence="6">
    <location>
        <begin position="1"/>
        <end position="58"/>
    </location>
</feature>
<dbReference type="GO" id="GO:0003677">
    <property type="term" value="F:DNA binding"/>
    <property type="evidence" value="ECO:0007669"/>
    <property type="project" value="UniProtKB-KW"/>
</dbReference>
<keyword evidence="3 7" id="KW-0238">DNA-binding</keyword>
<dbReference type="PRINTS" id="PR00039">
    <property type="entry name" value="HTHLYSR"/>
</dbReference>
<reference evidence="7 8" key="1">
    <citation type="submission" date="2020-03" db="EMBL/GenBank/DDBJ databases">
        <title>Genomic Encyclopedia of Type Strains, Phase IV (KMG-IV): sequencing the most valuable type-strain genomes for metagenomic binning, comparative biology and taxonomic classification.</title>
        <authorList>
            <person name="Goeker M."/>
        </authorList>
    </citation>
    <scope>NUCLEOTIDE SEQUENCE [LARGE SCALE GENOMIC DNA]</scope>
    <source>
        <strain evidence="7 8">DSM 103870</strain>
    </source>
</reference>
<evidence type="ECO:0000256" key="1">
    <source>
        <dbReference type="ARBA" id="ARBA00009437"/>
    </source>
</evidence>
<dbReference type="SUPFAM" id="SSF46785">
    <property type="entry name" value="Winged helix' DNA-binding domain"/>
    <property type="match status" value="1"/>
</dbReference>
<organism evidence="7 8">
    <name type="scientific">Pseudochelatococcus lubricantis</name>
    <dbReference type="NCBI Taxonomy" id="1538102"/>
    <lineage>
        <taxon>Bacteria</taxon>
        <taxon>Pseudomonadati</taxon>
        <taxon>Pseudomonadota</taxon>
        <taxon>Alphaproteobacteria</taxon>
        <taxon>Hyphomicrobiales</taxon>
        <taxon>Chelatococcaceae</taxon>
        <taxon>Pseudochelatococcus</taxon>
    </lineage>
</organism>